<protein>
    <submittedName>
        <fullName evidence="1">Uncharacterized protein</fullName>
    </submittedName>
</protein>
<sequence>MRSIAMRPIHSKTTPSFRVSRILAPGLLWRGLGEVLFDEEVLRFHAMHFAMDRSQVLIDERISNSMTLPGALEYLRKSVHECRKVTFIKYRESCYGEQVPWSIGFTSCGKELMDAIKTIVVNDATTGWLELAPIAQLATRFVQRLDHANIGSNTLLDLDAARYEAALDALRKDYNSRLFHVKDSNFQRIARRRLDDAWQYTDSLFQRHGDLYLVCVVLAYKCDFYGDKAMEPMDILHRIHLGRAKLVRKLYRDRAQPSPIGWLAKTECRIERHYQIQLMVFYQANKVSDVENLGVSIGQHWSEVTSGKGLCVVQGSIPAHSGLYGLVGFPDRRTRQVFGFLKRDDMLRRRYLRIFLFYQFRPDFFMRLRVPEGTRMFVRGQL</sequence>
<accession>A0A8I1SWS0</accession>
<comment type="caution">
    <text evidence="1">The sequence shown here is derived from an EMBL/GenBank/DDBJ whole genome shotgun (WGS) entry which is preliminary data.</text>
</comment>
<reference evidence="1" key="1">
    <citation type="submission" date="2021-02" db="EMBL/GenBank/DDBJ databases">
        <title>Thiocyanate and organic carbon inputs drive convergent selection for specific autotrophic Afipia and Thiobacillus strains within complex microbiomes.</title>
        <authorList>
            <person name="Huddy R.J."/>
            <person name="Sachdeva R."/>
            <person name="Kadzinga F."/>
            <person name="Kantor R.S."/>
            <person name="Harrison S.T.L."/>
            <person name="Banfield J.F."/>
        </authorList>
    </citation>
    <scope>NUCLEOTIDE SEQUENCE</scope>
    <source>
        <strain evidence="1">SCN18_13_7_16_R3_B_64_19</strain>
    </source>
</reference>
<proteinExistence type="predicted"/>
<evidence type="ECO:0000313" key="1">
    <source>
        <dbReference type="EMBL" id="MBN8744968.1"/>
    </source>
</evidence>
<dbReference type="EMBL" id="JAFKMR010000022">
    <property type="protein sequence ID" value="MBN8744968.1"/>
    <property type="molecule type" value="Genomic_DNA"/>
</dbReference>
<dbReference type="Proteomes" id="UP000664800">
    <property type="component" value="Unassembled WGS sequence"/>
</dbReference>
<organism evidence="1 2">
    <name type="scientific">Thiomonas arsenitoxydans (strain DSM 22701 / CIP 110005 / 3As)</name>
    <dbReference type="NCBI Taxonomy" id="426114"/>
    <lineage>
        <taxon>Bacteria</taxon>
        <taxon>Pseudomonadati</taxon>
        <taxon>Pseudomonadota</taxon>
        <taxon>Betaproteobacteria</taxon>
        <taxon>Burkholderiales</taxon>
        <taxon>Thiomonas</taxon>
    </lineage>
</organism>
<dbReference type="RefSeq" id="WP_276731180.1">
    <property type="nucleotide sequence ID" value="NZ_JAFKMR010000022.1"/>
</dbReference>
<evidence type="ECO:0000313" key="2">
    <source>
        <dbReference type="Proteomes" id="UP000664800"/>
    </source>
</evidence>
<dbReference type="AlphaFoldDB" id="A0A8I1SWS0"/>
<name>A0A8I1SWS0_THIA3</name>
<gene>
    <name evidence="1" type="ORF">J0I24_11760</name>
</gene>